<accession>A0A2G8RXY2</accession>
<evidence type="ECO:0000313" key="3">
    <source>
        <dbReference type="EMBL" id="PIL26376.1"/>
    </source>
</evidence>
<feature type="transmembrane region" description="Helical" evidence="2">
    <location>
        <begin position="28"/>
        <end position="50"/>
    </location>
</feature>
<keyword evidence="2" id="KW-0812">Transmembrane</keyword>
<dbReference type="Proteomes" id="UP000230002">
    <property type="component" value="Unassembled WGS sequence"/>
</dbReference>
<feature type="transmembrane region" description="Helical" evidence="2">
    <location>
        <begin position="62"/>
        <end position="81"/>
    </location>
</feature>
<comment type="caution">
    <text evidence="3">The sequence shown here is derived from an EMBL/GenBank/DDBJ whole genome shotgun (WGS) entry which is preliminary data.</text>
</comment>
<keyword evidence="2" id="KW-1133">Transmembrane helix</keyword>
<gene>
    <name evidence="3" type="ORF">GSI_12132</name>
</gene>
<reference evidence="3 4" key="1">
    <citation type="journal article" date="2015" name="Sci. Rep.">
        <title>Chromosome-level genome map provides insights into diverse defense mechanisms in the medicinal fungus Ganoderma sinense.</title>
        <authorList>
            <person name="Zhu Y."/>
            <person name="Xu J."/>
            <person name="Sun C."/>
            <person name="Zhou S."/>
            <person name="Xu H."/>
            <person name="Nelson D.R."/>
            <person name="Qian J."/>
            <person name="Song J."/>
            <person name="Luo H."/>
            <person name="Xiang L."/>
            <person name="Li Y."/>
            <person name="Xu Z."/>
            <person name="Ji A."/>
            <person name="Wang L."/>
            <person name="Lu S."/>
            <person name="Hayward A."/>
            <person name="Sun W."/>
            <person name="Li X."/>
            <person name="Schwartz D.C."/>
            <person name="Wang Y."/>
            <person name="Chen S."/>
        </authorList>
    </citation>
    <scope>NUCLEOTIDE SEQUENCE [LARGE SCALE GENOMIC DNA]</scope>
    <source>
        <strain evidence="3 4">ZZ0214-1</strain>
    </source>
</reference>
<sequence>MQAMASCTSPVSPSALIIVPVTLVRTGLTFLVLGTVLSSFLIPIAVVLFFFSTPRLRRQPTFVFNVIVIVLGLMQGVIIFFEATGPMLNKPNISIASSTLLVSLNILVPLCAESVLIFRVVAVYPPHILSRTRRLALYGPIVLLKVTRVINAFYFIHLLLGGPHAQDPYALIQSIWRVPNGKLEWFLQLVDDTYVSGIFLYRLHAGTRNAVGRLPLHSASARSSRYLERLKTLFWISVSNFVFPVLLNVVQLIFILRDPDFTRGLLVFMVNNYVTIIGVLLATIWASGSEVRERASARWMMPPAPGAAARKSFFARPVEKDPSALSRKRRPSSAPPTEKAVVVHVEERGEVSPSSVV</sequence>
<proteinExistence type="predicted"/>
<feature type="transmembrane region" description="Helical" evidence="2">
    <location>
        <begin position="266"/>
        <end position="288"/>
    </location>
</feature>
<evidence type="ECO:0000256" key="2">
    <source>
        <dbReference type="SAM" id="Phobius"/>
    </source>
</evidence>
<feature type="transmembrane region" description="Helical" evidence="2">
    <location>
        <begin position="232"/>
        <end position="254"/>
    </location>
</feature>
<evidence type="ECO:0000313" key="4">
    <source>
        <dbReference type="Proteomes" id="UP000230002"/>
    </source>
</evidence>
<feature type="transmembrane region" description="Helical" evidence="2">
    <location>
        <begin position="101"/>
        <end position="124"/>
    </location>
</feature>
<dbReference type="OrthoDB" id="2548432at2759"/>
<dbReference type="AlphaFoldDB" id="A0A2G8RXY2"/>
<dbReference type="EMBL" id="AYKW01000045">
    <property type="protein sequence ID" value="PIL26376.1"/>
    <property type="molecule type" value="Genomic_DNA"/>
</dbReference>
<keyword evidence="2" id="KW-0472">Membrane</keyword>
<organism evidence="3 4">
    <name type="scientific">Ganoderma sinense ZZ0214-1</name>
    <dbReference type="NCBI Taxonomy" id="1077348"/>
    <lineage>
        <taxon>Eukaryota</taxon>
        <taxon>Fungi</taxon>
        <taxon>Dikarya</taxon>
        <taxon>Basidiomycota</taxon>
        <taxon>Agaricomycotina</taxon>
        <taxon>Agaricomycetes</taxon>
        <taxon>Polyporales</taxon>
        <taxon>Polyporaceae</taxon>
        <taxon>Ganoderma</taxon>
    </lineage>
</organism>
<protein>
    <submittedName>
        <fullName evidence="3">Uncharacterized protein</fullName>
    </submittedName>
</protein>
<name>A0A2G8RXY2_9APHY</name>
<keyword evidence="4" id="KW-1185">Reference proteome</keyword>
<feature type="region of interest" description="Disordered" evidence="1">
    <location>
        <begin position="317"/>
        <end position="357"/>
    </location>
</feature>
<evidence type="ECO:0000256" key="1">
    <source>
        <dbReference type="SAM" id="MobiDB-lite"/>
    </source>
</evidence>